<gene>
    <name evidence="1" type="ORF">Syun_017337</name>
</gene>
<comment type="caution">
    <text evidence="1">The sequence shown here is derived from an EMBL/GenBank/DDBJ whole genome shotgun (WGS) entry which is preliminary data.</text>
</comment>
<dbReference type="EMBL" id="JBBNAF010000007">
    <property type="protein sequence ID" value="KAK9128540.1"/>
    <property type="molecule type" value="Genomic_DNA"/>
</dbReference>
<evidence type="ECO:0000313" key="2">
    <source>
        <dbReference type="Proteomes" id="UP001420932"/>
    </source>
</evidence>
<dbReference type="Proteomes" id="UP001420932">
    <property type="component" value="Unassembled WGS sequence"/>
</dbReference>
<organism evidence="1 2">
    <name type="scientific">Stephania yunnanensis</name>
    <dbReference type="NCBI Taxonomy" id="152371"/>
    <lineage>
        <taxon>Eukaryota</taxon>
        <taxon>Viridiplantae</taxon>
        <taxon>Streptophyta</taxon>
        <taxon>Embryophyta</taxon>
        <taxon>Tracheophyta</taxon>
        <taxon>Spermatophyta</taxon>
        <taxon>Magnoliopsida</taxon>
        <taxon>Ranunculales</taxon>
        <taxon>Menispermaceae</taxon>
        <taxon>Menispermoideae</taxon>
        <taxon>Cissampelideae</taxon>
        <taxon>Stephania</taxon>
    </lineage>
</organism>
<keyword evidence="2" id="KW-1185">Reference proteome</keyword>
<reference evidence="1 2" key="1">
    <citation type="submission" date="2024-01" db="EMBL/GenBank/DDBJ databases">
        <title>Genome assemblies of Stephania.</title>
        <authorList>
            <person name="Yang L."/>
        </authorList>
    </citation>
    <scope>NUCLEOTIDE SEQUENCE [LARGE SCALE GENOMIC DNA]</scope>
    <source>
        <strain evidence="1">YNDBR</strain>
        <tissue evidence="1">Leaf</tissue>
    </source>
</reference>
<protein>
    <submittedName>
        <fullName evidence="1">Uncharacterized protein</fullName>
    </submittedName>
</protein>
<accession>A0AAP0J7N0</accession>
<dbReference type="AlphaFoldDB" id="A0AAP0J7N0"/>
<evidence type="ECO:0000313" key="1">
    <source>
        <dbReference type="EMBL" id="KAK9128540.1"/>
    </source>
</evidence>
<name>A0AAP0J7N0_9MAGN</name>
<sequence length="96" mass="10718">MAVRFGSCTLAYNPTVRRGMPLMETSREEGKCHKTVDSVEVVAFAVAAIAAVTAAVEVKQSTRLNSWWKNTQNGVFTRSDRMLDSLPRVSIAWWVE</sequence>
<proteinExistence type="predicted"/>